<keyword evidence="2" id="KW-0378">Hydrolase</keyword>
<dbReference type="AlphaFoldDB" id="U4LEI9"/>
<keyword evidence="2" id="KW-0031">Aminopeptidase</keyword>
<keyword evidence="1" id="KW-0812">Transmembrane</keyword>
<dbReference type="GO" id="GO:0004177">
    <property type="term" value="F:aminopeptidase activity"/>
    <property type="evidence" value="ECO:0007669"/>
    <property type="project" value="UniProtKB-KW"/>
</dbReference>
<proteinExistence type="predicted"/>
<accession>U4LEI9</accession>
<gene>
    <name evidence="2" type="ORF">PCON_07786</name>
</gene>
<sequence>MEGWNWRMGIRRAMVYCVCVGAGGETIWSLFWNRFNRINFHAEHTSSTRTTDICGIMVLQQYAQLEIAVTFIVKELQVHPNELYRRLQNISLTVDP</sequence>
<feature type="transmembrane region" description="Helical" evidence="1">
    <location>
        <begin position="13"/>
        <end position="32"/>
    </location>
</feature>
<keyword evidence="1" id="KW-0472">Membrane</keyword>
<protein>
    <submittedName>
        <fullName evidence="2">Similar to Aminopeptidase N acc. no. O57579</fullName>
    </submittedName>
</protein>
<name>U4LEI9_PYROM</name>
<keyword evidence="3" id="KW-1185">Reference proteome</keyword>
<evidence type="ECO:0000313" key="3">
    <source>
        <dbReference type="Proteomes" id="UP000018144"/>
    </source>
</evidence>
<organism evidence="2 3">
    <name type="scientific">Pyronema omphalodes (strain CBS 100304)</name>
    <name type="common">Pyronema confluens</name>
    <dbReference type="NCBI Taxonomy" id="1076935"/>
    <lineage>
        <taxon>Eukaryota</taxon>
        <taxon>Fungi</taxon>
        <taxon>Dikarya</taxon>
        <taxon>Ascomycota</taxon>
        <taxon>Pezizomycotina</taxon>
        <taxon>Pezizomycetes</taxon>
        <taxon>Pezizales</taxon>
        <taxon>Pyronemataceae</taxon>
        <taxon>Pyronema</taxon>
    </lineage>
</organism>
<evidence type="ECO:0000313" key="2">
    <source>
        <dbReference type="EMBL" id="CCX29967.1"/>
    </source>
</evidence>
<dbReference type="EMBL" id="HF935395">
    <property type="protein sequence ID" value="CCX29967.1"/>
    <property type="molecule type" value="Genomic_DNA"/>
</dbReference>
<keyword evidence="2" id="KW-0645">Protease</keyword>
<reference evidence="2 3" key="1">
    <citation type="journal article" date="2013" name="PLoS Genet.">
        <title>The genome and development-dependent transcriptomes of Pyronema confluens: a window into fungal evolution.</title>
        <authorList>
            <person name="Traeger S."/>
            <person name="Altegoer F."/>
            <person name="Freitag M."/>
            <person name="Gabaldon T."/>
            <person name="Kempken F."/>
            <person name="Kumar A."/>
            <person name="Marcet-Houben M."/>
            <person name="Poggeler S."/>
            <person name="Stajich J.E."/>
            <person name="Nowrousian M."/>
        </authorList>
    </citation>
    <scope>NUCLEOTIDE SEQUENCE [LARGE SCALE GENOMIC DNA]</scope>
    <source>
        <strain evidence="3">CBS 100304</strain>
        <tissue evidence="2">Vegetative mycelium</tissue>
    </source>
</reference>
<dbReference type="Proteomes" id="UP000018144">
    <property type="component" value="Unassembled WGS sequence"/>
</dbReference>
<keyword evidence="1" id="KW-1133">Transmembrane helix</keyword>
<evidence type="ECO:0000256" key="1">
    <source>
        <dbReference type="SAM" id="Phobius"/>
    </source>
</evidence>